<protein>
    <recommendedName>
        <fullName evidence="2">AB hydrolase-1 domain-containing protein</fullName>
    </recommendedName>
</protein>
<evidence type="ECO:0000256" key="1">
    <source>
        <dbReference type="SAM" id="SignalP"/>
    </source>
</evidence>
<comment type="caution">
    <text evidence="3">The sequence shown here is derived from an EMBL/GenBank/DDBJ whole genome shotgun (WGS) entry which is preliminary data.</text>
</comment>
<feature type="signal peptide" evidence="1">
    <location>
        <begin position="1"/>
        <end position="15"/>
    </location>
</feature>
<dbReference type="AlphaFoldDB" id="A0A8H8TW72"/>
<dbReference type="InterPro" id="IPR029058">
    <property type="entry name" value="AB_hydrolase_fold"/>
</dbReference>
<dbReference type="PANTHER" id="PTHR42886">
    <property type="entry name" value="RE40534P-RELATED"/>
    <property type="match status" value="1"/>
</dbReference>
<dbReference type="PANTHER" id="PTHR42886:SF87">
    <property type="entry name" value="AB HYDROLASE-1 DOMAIN-CONTAINING PROTEIN"/>
    <property type="match status" value="1"/>
</dbReference>
<evidence type="ECO:0000313" key="4">
    <source>
        <dbReference type="Proteomes" id="UP000431533"/>
    </source>
</evidence>
<proteinExistence type="predicted"/>
<keyword evidence="1" id="KW-0732">Signal</keyword>
<evidence type="ECO:0000313" key="3">
    <source>
        <dbReference type="EMBL" id="TVY22612.1"/>
    </source>
</evidence>
<evidence type="ECO:0000259" key="2">
    <source>
        <dbReference type="Pfam" id="PF12697"/>
    </source>
</evidence>
<gene>
    <name evidence="3" type="ORF">LHYA1_G008564</name>
</gene>
<dbReference type="Pfam" id="PF12697">
    <property type="entry name" value="Abhydrolase_6"/>
    <property type="match status" value="1"/>
</dbReference>
<feature type="chain" id="PRO_5034487585" description="AB hydrolase-1 domain-containing protein" evidence="1">
    <location>
        <begin position="16"/>
        <end position="375"/>
    </location>
</feature>
<dbReference type="RefSeq" id="XP_031001400.1">
    <property type="nucleotide sequence ID" value="XM_031153484.1"/>
</dbReference>
<dbReference type="Gene3D" id="3.40.50.1820">
    <property type="entry name" value="alpha/beta hydrolase"/>
    <property type="match status" value="1"/>
</dbReference>
<organism evidence="3 4">
    <name type="scientific">Lachnellula hyalina</name>
    <dbReference type="NCBI Taxonomy" id="1316788"/>
    <lineage>
        <taxon>Eukaryota</taxon>
        <taxon>Fungi</taxon>
        <taxon>Dikarya</taxon>
        <taxon>Ascomycota</taxon>
        <taxon>Pezizomycotina</taxon>
        <taxon>Leotiomycetes</taxon>
        <taxon>Helotiales</taxon>
        <taxon>Lachnaceae</taxon>
        <taxon>Lachnellula</taxon>
    </lineage>
</organism>
<dbReference type="SUPFAM" id="SSF53474">
    <property type="entry name" value="alpha/beta-Hydrolases"/>
    <property type="match status" value="1"/>
</dbReference>
<name>A0A8H8TW72_9HELO</name>
<feature type="domain" description="AB hydrolase-1" evidence="2">
    <location>
        <begin position="101"/>
        <end position="354"/>
    </location>
</feature>
<keyword evidence="4" id="KW-1185">Reference proteome</keyword>
<dbReference type="EMBL" id="QGMH01000248">
    <property type="protein sequence ID" value="TVY22612.1"/>
    <property type="molecule type" value="Genomic_DNA"/>
</dbReference>
<dbReference type="OrthoDB" id="190201at2759"/>
<reference evidence="3 4" key="1">
    <citation type="submission" date="2018-05" db="EMBL/GenBank/DDBJ databases">
        <title>Genome sequencing and assembly of the regulated plant pathogen Lachnellula willkommii and related sister species for the development of diagnostic species identification markers.</title>
        <authorList>
            <person name="Giroux E."/>
            <person name="Bilodeau G."/>
        </authorList>
    </citation>
    <scope>NUCLEOTIDE SEQUENCE [LARGE SCALE GENOMIC DNA]</scope>
    <source>
        <strain evidence="3 4">CBS 185.66</strain>
    </source>
</reference>
<accession>A0A8H8TW72</accession>
<dbReference type="Proteomes" id="UP000431533">
    <property type="component" value="Unassembled WGS sequence"/>
</dbReference>
<dbReference type="GeneID" id="41988762"/>
<sequence>MKFLLLTTIVTGAAAWNLSAKLCQDFDLTVTVTSSNFVFGAPKFNNNFDITDFVTDLTSREPPKTFSPLLPDKINQTGTYKIGSTFCAPSNPHAPNRYTVIFATHGLNFDRTYWDSGFQPEKYSFVDYAISQGYSVFYYDRLGVGSSSIVSGYINQLPIQSEIAKQLARIVKSGRYPGSIGKPKSLVIVGHSFGSSISAAVAASEPDIADGLILTGFSYNGSNPNNFALAAQLKIASSLNPAKWNRLDTGYVTPVDIYANVNGFFKAPDYDLAVAEYTEYNKAPFAIGEFLTVTAIDILPVAFKGVAMVIAGQRDFIVCQSQCDDVIEHPAAEIFSQASAFKAVSYPGSGHGINFALNATGAYEEIFSYLGANGL</sequence>
<dbReference type="InterPro" id="IPR000073">
    <property type="entry name" value="AB_hydrolase_1"/>
</dbReference>